<evidence type="ECO:0000256" key="15">
    <source>
        <dbReference type="ARBA" id="ARBA00023136"/>
    </source>
</evidence>
<keyword evidence="21" id="KW-1185">Reference proteome</keyword>
<dbReference type="PATRIC" id="fig|1408189.4.peg.1038"/>
<evidence type="ECO:0000256" key="6">
    <source>
        <dbReference type="ARBA" id="ARBA00012487"/>
    </source>
</evidence>
<feature type="transmembrane region" description="Helical" evidence="19">
    <location>
        <begin position="237"/>
        <end position="257"/>
    </location>
</feature>
<evidence type="ECO:0000313" key="21">
    <source>
        <dbReference type="Proteomes" id="UP000058446"/>
    </source>
</evidence>
<dbReference type="EC" id="2.7.7.41" evidence="6 18"/>
<gene>
    <name evidence="20" type="ORF">CLAC_05220</name>
</gene>
<evidence type="ECO:0000256" key="19">
    <source>
        <dbReference type="SAM" id="Phobius"/>
    </source>
</evidence>
<keyword evidence="10 18" id="KW-0808">Transferase</keyword>
<evidence type="ECO:0000313" key="20">
    <source>
        <dbReference type="EMBL" id="ALA67211.1"/>
    </source>
</evidence>
<keyword evidence="8" id="KW-1003">Cell membrane</keyword>
<dbReference type="PROSITE" id="PS01315">
    <property type="entry name" value="CDS"/>
    <property type="match status" value="1"/>
</dbReference>
<dbReference type="UniPathway" id="UPA00557">
    <property type="reaction ID" value="UER00614"/>
</dbReference>
<dbReference type="STRING" id="1408189.CLAC_05220"/>
<proteinExistence type="inferred from homology"/>
<feature type="transmembrane region" description="Helical" evidence="19">
    <location>
        <begin position="35"/>
        <end position="68"/>
    </location>
</feature>
<evidence type="ECO:0000256" key="2">
    <source>
        <dbReference type="ARBA" id="ARBA00004651"/>
    </source>
</evidence>
<reference evidence="20 21" key="1">
    <citation type="submission" date="2013-10" db="EMBL/GenBank/DDBJ databases">
        <title>Complete genome sequence of Corynebacterium lactis DSM 45799(T), isolated from raw cow milk.</title>
        <authorList>
            <person name="Ruckert C."/>
            <person name="Albersmeier A."/>
            <person name="Lipski A."/>
            <person name="Kalinowski J."/>
        </authorList>
    </citation>
    <scope>NUCLEOTIDE SEQUENCE [LARGE SCALE GENOMIC DNA]</scope>
    <source>
        <strain evidence="20 21">RW2-5</strain>
    </source>
</reference>
<dbReference type="Proteomes" id="UP000058446">
    <property type="component" value="Chromosome"/>
</dbReference>
<accession>A0A0K2H0H0</accession>
<dbReference type="InterPro" id="IPR000374">
    <property type="entry name" value="PC_trans"/>
</dbReference>
<protein>
    <recommendedName>
        <fullName evidence="7 18">Phosphatidate cytidylyltransferase</fullName>
        <ecNumber evidence="6 18">2.7.7.41</ecNumber>
    </recommendedName>
</protein>
<dbReference type="Pfam" id="PF01148">
    <property type="entry name" value="CTP_transf_1"/>
    <property type="match status" value="1"/>
</dbReference>
<dbReference type="PANTHER" id="PTHR46382:SF1">
    <property type="entry name" value="PHOSPHATIDATE CYTIDYLYLTRANSFERASE"/>
    <property type="match status" value="1"/>
</dbReference>
<dbReference type="GO" id="GO:0016024">
    <property type="term" value="P:CDP-diacylglycerol biosynthetic process"/>
    <property type="evidence" value="ECO:0007669"/>
    <property type="project" value="UniProtKB-UniPathway"/>
</dbReference>
<dbReference type="RefSeq" id="WP_053411982.1">
    <property type="nucleotide sequence ID" value="NZ_CP006841.1"/>
</dbReference>
<dbReference type="PANTHER" id="PTHR46382">
    <property type="entry name" value="PHOSPHATIDATE CYTIDYLYLTRANSFERASE"/>
    <property type="match status" value="1"/>
</dbReference>
<evidence type="ECO:0000256" key="14">
    <source>
        <dbReference type="ARBA" id="ARBA00023098"/>
    </source>
</evidence>
<name>A0A0K2H0H0_9CORY</name>
<comment type="catalytic activity">
    <reaction evidence="1 18">
        <text>a 1,2-diacyl-sn-glycero-3-phosphate + CTP + H(+) = a CDP-1,2-diacyl-sn-glycerol + diphosphate</text>
        <dbReference type="Rhea" id="RHEA:16229"/>
        <dbReference type="ChEBI" id="CHEBI:15378"/>
        <dbReference type="ChEBI" id="CHEBI:33019"/>
        <dbReference type="ChEBI" id="CHEBI:37563"/>
        <dbReference type="ChEBI" id="CHEBI:58332"/>
        <dbReference type="ChEBI" id="CHEBI:58608"/>
        <dbReference type="EC" id="2.7.7.41"/>
    </reaction>
</comment>
<evidence type="ECO:0000256" key="11">
    <source>
        <dbReference type="ARBA" id="ARBA00022692"/>
    </source>
</evidence>
<comment type="subcellular location">
    <subcellularLocation>
        <location evidence="2">Cell membrane</location>
        <topology evidence="2">Multi-pass membrane protein</topology>
    </subcellularLocation>
</comment>
<dbReference type="GO" id="GO:0005886">
    <property type="term" value="C:plasma membrane"/>
    <property type="evidence" value="ECO:0007669"/>
    <property type="project" value="UniProtKB-SubCell"/>
</dbReference>
<feature type="transmembrane region" description="Helical" evidence="19">
    <location>
        <begin position="213"/>
        <end position="231"/>
    </location>
</feature>
<dbReference type="AlphaFoldDB" id="A0A0K2H0H0"/>
<keyword evidence="14" id="KW-0443">Lipid metabolism</keyword>
<feature type="transmembrane region" description="Helical" evidence="19">
    <location>
        <begin position="88"/>
        <end position="121"/>
    </location>
</feature>
<comment type="similarity">
    <text evidence="5 18">Belongs to the CDS family.</text>
</comment>
<keyword evidence="17" id="KW-1208">Phospholipid metabolism</keyword>
<evidence type="ECO:0000256" key="12">
    <source>
        <dbReference type="ARBA" id="ARBA00022695"/>
    </source>
</evidence>
<sequence>MPPRRSNRDRIVRDRVVEEIKGLKPRNSAGRNVPVAIGVGVALGALVIICLLLGSMAWNVMVAVAAALATWEVGERLKESDWQVPRPVLIIGGQLMIWLSVAWGVVGLAMGLIFTLMVLLVSRLFLHGNQEAPRNWLRDVSVACFVLLWIPLCIALAARLSEMDNPWGVDPRLVIVTFMLGVVANDVGGYVAGVFFGKHPMAPRVSPKKSWEGFAGSMLLGAAVGIGNAIFLLHAPWWQGLLLGIVLVVAATLGDLVESQFKRDLGIKDMSSLLPGHGGLMDRLDGMLPAAAMTWLLLRFLILV</sequence>
<keyword evidence="13 19" id="KW-1133">Transmembrane helix</keyword>
<dbReference type="GO" id="GO:0004605">
    <property type="term" value="F:phosphatidate cytidylyltransferase activity"/>
    <property type="evidence" value="ECO:0007669"/>
    <property type="project" value="UniProtKB-EC"/>
</dbReference>
<evidence type="ECO:0000256" key="4">
    <source>
        <dbReference type="ARBA" id="ARBA00005189"/>
    </source>
</evidence>
<keyword evidence="11 18" id="KW-0812">Transmembrane</keyword>
<comment type="pathway">
    <text evidence="4">Lipid metabolism.</text>
</comment>
<feature type="transmembrane region" description="Helical" evidence="19">
    <location>
        <begin position="142"/>
        <end position="161"/>
    </location>
</feature>
<evidence type="ECO:0000256" key="10">
    <source>
        <dbReference type="ARBA" id="ARBA00022679"/>
    </source>
</evidence>
<organism evidence="20 21">
    <name type="scientific">Corynebacterium lactis RW2-5</name>
    <dbReference type="NCBI Taxonomy" id="1408189"/>
    <lineage>
        <taxon>Bacteria</taxon>
        <taxon>Bacillati</taxon>
        <taxon>Actinomycetota</taxon>
        <taxon>Actinomycetes</taxon>
        <taxon>Mycobacteriales</taxon>
        <taxon>Corynebacteriaceae</taxon>
        <taxon>Corynebacterium</taxon>
    </lineage>
</organism>
<evidence type="ECO:0000256" key="18">
    <source>
        <dbReference type="RuleBase" id="RU003938"/>
    </source>
</evidence>
<evidence type="ECO:0000256" key="7">
    <source>
        <dbReference type="ARBA" id="ARBA00019373"/>
    </source>
</evidence>
<dbReference type="OrthoDB" id="9799199at2"/>
<evidence type="ECO:0000256" key="13">
    <source>
        <dbReference type="ARBA" id="ARBA00022989"/>
    </source>
</evidence>
<evidence type="ECO:0000256" key="9">
    <source>
        <dbReference type="ARBA" id="ARBA00022516"/>
    </source>
</evidence>
<evidence type="ECO:0000256" key="16">
    <source>
        <dbReference type="ARBA" id="ARBA00023209"/>
    </source>
</evidence>
<evidence type="ECO:0000256" key="3">
    <source>
        <dbReference type="ARBA" id="ARBA00005119"/>
    </source>
</evidence>
<evidence type="ECO:0000256" key="5">
    <source>
        <dbReference type="ARBA" id="ARBA00010185"/>
    </source>
</evidence>
<feature type="transmembrane region" description="Helical" evidence="19">
    <location>
        <begin position="173"/>
        <end position="192"/>
    </location>
</feature>
<keyword evidence="9" id="KW-0444">Lipid biosynthesis</keyword>
<evidence type="ECO:0000256" key="8">
    <source>
        <dbReference type="ARBA" id="ARBA00022475"/>
    </source>
</evidence>
<evidence type="ECO:0000256" key="1">
    <source>
        <dbReference type="ARBA" id="ARBA00001698"/>
    </source>
</evidence>
<keyword evidence="15 19" id="KW-0472">Membrane</keyword>
<comment type="pathway">
    <text evidence="3 18">Phospholipid metabolism; CDP-diacylglycerol biosynthesis; CDP-diacylglycerol from sn-glycerol 3-phosphate: step 3/3.</text>
</comment>
<dbReference type="KEGG" id="clw:CLAC_05220"/>
<keyword evidence="16" id="KW-0594">Phospholipid biosynthesis</keyword>
<keyword evidence="12 18" id="KW-0548">Nucleotidyltransferase</keyword>
<dbReference type="EMBL" id="CP006841">
    <property type="protein sequence ID" value="ALA67211.1"/>
    <property type="molecule type" value="Genomic_DNA"/>
</dbReference>
<evidence type="ECO:0000256" key="17">
    <source>
        <dbReference type="ARBA" id="ARBA00023264"/>
    </source>
</evidence>